<evidence type="ECO:0008006" key="3">
    <source>
        <dbReference type="Google" id="ProtNLM"/>
    </source>
</evidence>
<sequence>MASLKMDKKKSDRPQIAVVSTFSDLLDTDFKGDINAVCLHRDLLGDFKEIVCKLELKADLTEISIEDLQALELSEKGSMARAVIQSDFQLLADSGASPSLNLIKGYERDEEFDFISTDVYSFHVDRSPIGTDTFLCTYYGAASEILANHQAEQKVQVPEIRQKLRELHNGTEEDFDSFLTEHYFELHYQAKPGGVPVNLGLGHLWRLAVDHPEKQCLPCIHRAPIENDGEYRLLLIC</sequence>
<evidence type="ECO:0000313" key="1">
    <source>
        <dbReference type="EMBL" id="RLJ80700.1"/>
    </source>
</evidence>
<accession>A0A497YKV1</accession>
<organism evidence="1 2">
    <name type="scientific">Pedobacter alluvionis</name>
    <dbReference type="NCBI Taxonomy" id="475253"/>
    <lineage>
        <taxon>Bacteria</taxon>
        <taxon>Pseudomonadati</taxon>
        <taxon>Bacteroidota</taxon>
        <taxon>Sphingobacteriia</taxon>
        <taxon>Sphingobacteriales</taxon>
        <taxon>Sphingobacteriaceae</taxon>
        <taxon>Pedobacter</taxon>
    </lineage>
</organism>
<dbReference type="EMBL" id="RCCK01000010">
    <property type="protein sequence ID" value="RLJ80700.1"/>
    <property type="molecule type" value="Genomic_DNA"/>
</dbReference>
<gene>
    <name evidence="1" type="ORF">BCL90_1494</name>
</gene>
<protein>
    <recommendedName>
        <fullName evidence="3">DUF1826 domain-containing protein</fullName>
    </recommendedName>
</protein>
<reference evidence="1 2" key="1">
    <citation type="submission" date="2018-10" db="EMBL/GenBank/DDBJ databases">
        <title>Genomic Encyclopedia of Archaeal and Bacterial Type Strains, Phase II (KMG-II): from individual species to whole genera.</title>
        <authorList>
            <person name="Goeker M."/>
        </authorList>
    </citation>
    <scope>NUCLEOTIDE SEQUENCE [LARGE SCALE GENOMIC DNA]</scope>
    <source>
        <strain evidence="1 2">DSM 19624</strain>
    </source>
</reference>
<proteinExistence type="predicted"/>
<comment type="caution">
    <text evidence="1">The sequence shown here is derived from an EMBL/GenBank/DDBJ whole genome shotgun (WGS) entry which is preliminary data.</text>
</comment>
<dbReference type="AlphaFoldDB" id="A0A497YKV1"/>
<dbReference type="Proteomes" id="UP000273898">
    <property type="component" value="Unassembled WGS sequence"/>
</dbReference>
<name>A0A497YKV1_9SPHI</name>
<evidence type="ECO:0000313" key="2">
    <source>
        <dbReference type="Proteomes" id="UP000273898"/>
    </source>
</evidence>